<dbReference type="AlphaFoldDB" id="A0A834YGD4"/>
<dbReference type="OrthoDB" id="1929308at2759"/>
<dbReference type="EMBL" id="JABCRI010000022">
    <property type="protein sequence ID" value="KAF8379745.1"/>
    <property type="molecule type" value="Genomic_DNA"/>
</dbReference>
<gene>
    <name evidence="3" type="ORF">HHK36_029193</name>
</gene>
<comment type="caution">
    <text evidence="3">The sequence shown here is derived from an EMBL/GenBank/DDBJ whole genome shotgun (WGS) entry which is preliminary data.</text>
</comment>
<proteinExistence type="predicted"/>
<keyword evidence="4" id="KW-1185">Reference proteome</keyword>
<evidence type="ECO:0000256" key="1">
    <source>
        <dbReference type="SAM" id="MobiDB-lite"/>
    </source>
</evidence>
<sequence>MKAYRSGGADPHGNQPGDLYASIKVQEDPIFLREGPDIHVGSVLNVTQLKSMWVTSGT</sequence>
<dbReference type="Proteomes" id="UP000655225">
    <property type="component" value="Unassembled WGS sequence"/>
</dbReference>
<organism evidence="3 4">
    <name type="scientific">Tetracentron sinense</name>
    <name type="common">Spur-leaf</name>
    <dbReference type="NCBI Taxonomy" id="13715"/>
    <lineage>
        <taxon>Eukaryota</taxon>
        <taxon>Viridiplantae</taxon>
        <taxon>Streptophyta</taxon>
        <taxon>Embryophyta</taxon>
        <taxon>Tracheophyta</taxon>
        <taxon>Spermatophyta</taxon>
        <taxon>Magnoliopsida</taxon>
        <taxon>Trochodendrales</taxon>
        <taxon>Trochodendraceae</taxon>
        <taxon>Tetracentron</taxon>
    </lineage>
</organism>
<feature type="domain" description="Chaperone DnaJ C-terminal" evidence="2">
    <location>
        <begin position="6"/>
        <end position="45"/>
    </location>
</feature>
<reference evidence="3 4" key="1">
    <citation type="submission" date="2020-04" db="EMBL/GenBank/DDBJ databases">
        <title>Plant Genome Project.</title>
        <authorList>
            <person name="Zhang R.-G."/>
        </authorList>
    </citation>
    <scope>NUCLEOTIDE SEQUENCE [LARGE SCALE GENOMIC DNA]</scope>
    <source>
        <strain evidence="3">YNK0</strain>
        <tissue evidence="3">Leaf</tissue>
    </source>
</reference>
<name>A0A834YGD4_TETSI</name>
<dbReference type="InterPro" id="IPR002939">
    <property type="entry name" value="DnaJ_C"/>
</dbReference>
<dbReference type="Pfam" id="PF01556">
    <property type="entry name" value="DnaJ_C"/>
    <property type="match status" value="1"/>
</dbReference>
<evidence type="ECO:0000259" key="2">
    <source>
        <dbReference type="Pfam" id="PF01556"/>
    </source>
</evidence>
<protein>
    <recommendedName>
        <fullName evidence="2">Chaperone DnaJ C-terminal domain-containing protein</fullName>
    </recommendedName>
</protein>
<feature type="region of interest" description="Disordered" evidence="1">
    <location>
        <begin position="1"/>
        <end position="20"/>
    </location>
</feature>
<evidence type="ECO:0000313" key="4">
    <source>
        <dbReference type="Proteomes" id="UP000655225"/>
    </source>
</evidence>
<accession>A0A834YGD4</accession>
<evidence type="ECO:0000313" key="3">
    <source>
        <dbReference type="EMBL" id="KAF8379745.1"/>
    </source>
</evidence>